<reference evidence="2 3" key="2">
    <citation type="submission" date="2017-06" db="EMBL/GenBank/DDBJ databases">
        <authorList>
            <person name="Varghese N."/>
            <person name="Submissions S."/>
        </authorList>
    </citation>
    <scope>NUCLEOTIDE SEQUENCE [LARGE SCALE GENOMIC DNA]</scope>
    <source>
        <strain evidence="2 3">RLD-1</strain>
    </source>
</reference>
<dbReference type="EMBL" id="FNEC01000037">
    <property type="protein sequence ID" value="SDK39501.1"/>
    <property type="molecule type" value="Genomic_DNA"/>
</dbReference>
<organism evidence="1 4">
    <name type="scientific">Pseudomonas delhiensis</name>
    <dbReference type="NCBI Taxonomy" id="366289"/>
    <lineage>
        <taxon>Bacteria</taxon>
        <taxon>Pseudomonadati</taxon>
        <taxon>Pseudomonadota</taxon>
        <taxon>Gammaproteobacteria</taxon>
        <taxon>Pseudomonadales</taxon>
        <taxon>Pseudomonadaceae</taxon>
        <taxon>Pseudomonas</taxon>
    </lineage>
</organism>
<proteinExistence type="predicted"/>
<dbReference type="Proteomes" id="UP000198309">
    <property type="component" value="Unassembled WGS sequence"/>
</dbReference>
<dbReference type="AlphaFoldDB" id="A0A239MZD9"/>
<dbReference type="Proteomes" id="UP000199693">
    <property type="component" value="Unassembled WGS sequence"/>
</dbReference>
<evidence type="ECO:0000313" key="3">
    <source>
        <dbReference type="Proteomes" id="UP000198309"/>
    </source>
</evidence>
<reference evidence="1 4" key="1">
    <citation type="submission" date="2016-10" db="EMBL/GenBank/DDBJ databases">
        <authorList>
            <person name="de Groot N.N."/>
        </authorList>
    </citation>
    <scope>NUCLEOTIDE SEQUENCE [LARGE SCALE GENOMIC DNA]</scope>
    <source>
        <strain evidence="1 4">CCM 7361</strain>
    </source>
</reference>
<evidence type="ECO:0000313" key="4">
    <source>
        <dbReference type="Proteomes" id="UP000199693"/>
    </source>
</evidence>
<name>A0A239MZD9_9PSED</name>
<evidence type="ECO:0000313" key="1">
    <source>
        <dbReference type="EMBL" id="SDK39501.1"/>
    </source>
</evidence>
<protein>
    <submittedName>
        <fullName evidence="1">Uncharacterized protein</fullName>
    </submittedName>
</protein>
<gene>
    <name evidence="1" type="ORF">SAMN05216189_10375</name>
    <name evidence="2" type="ORF">SAMN06295949_13377</name>
</gene>
<sequence>MSQTATNFPTASPEMAAQEIVMALINAGAFGSGEHNMINSALRSEAAAAAIIDVHARLTAYYRSIPAEQ</sequence>
<evidence type="ECO:0000313" key="2">
    <source>
        <dbReference type="EMBL" id="SNT48076.1"/>
    </source>
</evidence>
<dbReference type="RefSeq" id="WP_139210236.1">
    <property type="nucleotide sequence ID" value="NZ_FNEC01000037.1"/>
</dbReference>
<dbReference type="EMBL" id="FZPC01000033">
    <property type="protein sequence ID" value="SNT48076.1"/>
    <property type="molecule type" value="Genomic_DNA"/>
</dbReference>
<accession>A0A239MZD9</accession>
<keyword evidence="3" id="KW-1185">Reference proteome</keyword>